<dbReference type="EMBL" id="PFNJ01000047">
    <property type="protein sequence ID" value="PIZ42877.1"/>
    <property type="molecule type" value="Genomic_DNA"/>
</dbReference>
<dbReference type="SUPFAM" id="SSF55298">
    <property type="entry name" value="YjgF-like"/>
    <property type="match status" value="1"/>
</dbReference>
<reference evidence="2" key="1">
    <citation type="submission" date="2017-09" db="EMBL/GenBank/DDBJ databases">
        <title>Depth-based differentiation of microbial function through sediment-hosted aquifers and enrichment of novel symbionts in the deep terrestrial subsurface.</title>
        <authorList>
            <person name="Probst A.J."/>
            <person name="Ladd B."/>
            <person name="Jarett J.K."/>
            <person name="Geller-Mcgrath D.E."/>
            <person name="Sieber C.M.K."/>
            <person name="Emerson J.B."/>
            <person name="Anantharaman K."/>
            <person name="Thomas B.C."/>
            <person name="Malmstrom R."/>
            <person name="Stieglmeier M."/>
            <person name="Klingl A."/>
            <person name="Woyke T."/>
            <person name="Ryan C.M."/>
            <person name="Banfield J.F."/>
        </authorList>
    </citation>
    <scope>NUCLEOTIDE SEQUENCE [LARGE SCALE GENOMIC DNA]</scope>
</reference>
<dbReference type="Proteomes" id="UP000230970">
    <property type="component" value="Unassembled WGS sequence"/>
</dbReference>
<protein>
    <recommendedName>
        <fullName evidence="3">RidA family protein</fullName>
    </recommendedName>
</protein>
<sequence length="109" mass="12275">MQRQKVNSFDFAQKMGAYSHGYSIDSEDSVLIFTTGQIAMDKNGNVLYPDDPAKQAEFIFEALGRILKQAGASLDDVVKPQFLLPTWMILPKYHQYATNISKTPSPFQL</sequence>
<accession>A0A2M7TCA2</accession>
<organism evidence="1 2">
    <name type="scientific">candidate division WWE3 bacterium CG_4_10_14_0_2_um_filter_42_8</name>
    <dbReference type="NCBI Taxonomy" id="1975074"/>
    <lineage>
        <taxon>Bacteria</taxon>
        <taxon>Katanobacteria</taxon>
    </lineage>
</organism>
<dbReference type="AlphaFoldDB" id="A0A2M7TCA2"/>
<gene>
    <name evidence="1" type="ORF">COY34_02020</name>
</gene>
<name>A0A2M7TCA2_UNCKA</name>
<evidence type="ECO:0000313" key="1">
    <source>
        <dbReference type="EMBL" id="PIZ42877.1"/>
    </source>
</evidence>
<dbReference type="InterPro" id="IPR035959">
    <property type="entry name" value="RutC-like_sf"/>
</dbReference>
<evidence type="ECO:0000313" key="2">
    <source>
        <dbReference type="Proteomes" id="UP000230970"/>
    </source>
</evidence>
<dbReference type="Gene3D" id="3.30.1330.40">
    <property type="entry name" value="RutC-like"/>
    <property type="match status" value="1"/>
</dbReference>
<dbReference type="Pfam" id="PF01042">
    <property type="entry name" value="Ribonuc_L-PSP"/>
    <property type="match status" value="1"/>
</dbReference>
<dbReference type="InterPro" id="IPR006175">
    <property type="entry name" value="YjgF/YER057c/UK114"/>
</dbReference>
<proteinExistence type="predicted"/>
<comment type="caution">
    <text evidence="1">The sequence shown here is derived from an EMBL/GenBank/DDBJ whole genome shotgun (WGS) entry which is preliminary data.</text>
</comment>
<evidence type="ECO:0008006" key="3">
    <source>
        <dbReference type="Google" id="ProtNLM"/>
    </source>
</evidence>